<comment type="similarity">
    <text evidence="2">Belongs to the binding-protein-dependent transport system permease family. HisMQ subfamily.</text>
</comment>
<evidence type="ECO:0000256" key="5">
    <source>
        <dbReference type="ARBA" id="ARBA00022692"/>
    </source>
</evidence>
<dbReference type="InterPro" id="IPR010065">
    <property type="entry name" value="AA_ABC_transptr_permease_3TM"/>
</dbReference>
<dbReference type="EnsemblBacteria" id="CAK10585">
    <property type="protein sequence ID" value="CAK10585"/>
    <property type="gene ID" value="pRL100359"/>
</dbReference>
<dbReference type="GO" id="GO:0043190">
    <property type="term" value="C:ATP-binding cassette (ABC) transporter complex"/>
    <property type="evidence" value="ECO:0007669"/>
    <property type="project" value="InterPro"/>
</dbReference>
<feature type="transmembrane region" description="Helical" evidence="9">
    <location>
        <begin position="66"/>
        <end position="84"/>
    </location>
</feature>
<proteinExistence type="inferred from homology"/>
<evidence type="ECO:0000256" key="7">
    <source>
        <dbReference type="ARBA" id="ARBA00022989"/>
    </source>
</evidence>
<keyword evidence="4" id="KW-1003">Cell membrane</keyword>
<evidence type="ECO:0000259" key="10">
    <source>
        <dbReference type="PROSITE" id="PS50928"/>
    </source>
</evidence>
<dbReference type="InterPro" id="IPR000515">
    <property type="entry name" value="MetI-like"/>
</dbReference>
<dbReference type="HOGENOM" id="CLU_019602_1_0_5"/>
<keyword evidence="3 9" id="KW-0813">Transport</keyword>
<evidence type="ECO:0000256" key="8">
    <source>
        <dbReference type="ARBA" id="ARBA00023136"/>
    </source>
</evidence>
<dbReference type="Gene3D" id="1.10.3720.10">
    <property type="entry name" value="MetI-like"/>
    <property type="match status" value="1"/>
</dbReference>
<evidence type="ECO:0000256" key="9">
    <source>
        <dbReference type="RuleBase" id="RU363032"/>
    </source>
</evidence>
<dbReference type="AlphaFoldDB" id="Q1M7E7"/>
<evidence type="ECO:0000256" key="2">
    <source>
        <dbReference type="ARBA" id="ARBA00010072"/>
    </source>
</evidence>
<evidence type="ECO:0000313" key="11">
    <source>
        <dbReference type="EMBL" id="CAK10585.1"/>
    </source>
</evidence>
<evidence type="ECO:0000256" key="3">
    <source>
        <dbReference type="ARBA" id="ARBA00022448"/>
    </source>
</evidence>
<dbReference type="Pfam" id="PF00528">
    <property type="entry name" value="BPD_transp_1"/>
    <property type="match status" value="1"/>
</dbReference>
<evidence type="ECO:0000313" key="12">
    <source>
        <dbReference type="Proteomes" id="UP000006575"/>
    </source>
</evidence>
<keyword evidence="6" id="KW-0029">Amino-acid transport</keyword>
<feature type="transmembrane region" description="Helical" evidence="9">
    <location>
        <begin position="27"/>
        <end position="54"/>
    </location>
</feature>
<dbReference type="PROSITE" id="PS50928">
    <property type="entry name" value="ABC_TM1"/>
    <property type="match status" value="1"/>
</dbReference>
<dbReference type="KEGG" id="rle:pRL100359"/>
<geneLocation type="plasmid" evidence="11 12">
    <name>pRL10</name>
</geneLocation>
<dbReference type="GO" id="GO:0022857">
    <property type="term" value="F:transmembrane transporter activity"/>
    <property type="evidence" value="ECO:0007669"/>
    <property type="project" value="InterPro"/>
</dbReference>
<reference evidence="11 12" key="1">
    <citation type="journal article" date="2006" name="Genome Biol.">
        <title>The genome of Rhizobium leguminosarum has recognizable core and accessory components.</title>
        <authorList>
            <person name="Young J.W."/>
            <person name="Crossman L.C."/>
            <person name="Johnston A.W.B."/>
            <person name="Thomson N.R."/>
            <person name="Ghazoui Z.F."/>
            <person name="Hull K.H."/>
            <person name="Wexler M."/>
            <person name="Curson A.R.J."/>
            <person name="Todd J.D."/>
            <person name="Poole P.S."/>
            <person name="Mauchline T.H."/>
            <person name="East A.K."/>
            <person name="Quail M.A."/>
            <person name="Churcher C."/>
            <person name="Arrowsmith C."/>
            <person name="Cherevach A."/>
            <person name="Chillingworth T."/>
            <person name="Clarke K."/>
            <person name="Cronin A."/>
            <person name="Davis P."/>
            <person name="Fraser A."/>
            <person name="Hance Z."/>
            <person name="Hauser H."/>
            <person name="Jagels K."/>
            <person name="Moule S."/>
            <person name="Mungall K."/>
            <person name="Norbertczak H."/>
            <person name="Rabbinowitsch E."/>
            <person name="Sanders M."/>
            <person name="Simmonds M."/>
            <person name="Whitehead S."/>
            <person name="Parkhill J."/>
        </authorList>
    </citation>
    <scope>NUCLEOTIDE SEQUENCE [LARGE SCALE GENOMIC DNA]</scope>
    <source>
        <strain evidence="12">DSM 114642 / LMG 32736 / 3841</strain>
    </source>
</reference>
<dbReference type="EMBL" id="AM236084">
    <property type="protein sequence ID" value="CAK10585.1"/>
    <property type="molecule type" value="Genomic_DNA"/>
</dbReference>
<dbReference type="PANTHER" id="PTHR30614">
    <property type="entry name" value="MEMBRANE COMPONENT OF AMINO ACID ABC TRANSPORTER"/>
    <property type="match status" value="1"/>
</dbReference>
<keyword evidence="11" id="KW-0614">Plasmid</keyword>
<feature type="domain" description="ABC transmembrane type-1" evidence="10">
    <location>
        <begin position="24"/>
        <end position="216"/>
    </location>
</feature>
<keyword evidence="12" id="KW-1185">Reference proteome</keyword>
<dbReference type="CDD" id="cd06261">
    <property type="entry name" value="TM_PBP2"/>
    <property type="match status" value="1"/>
</dbReference>
<keyword evidence="8 9" id="KW-0472">Membrane</keyword>
<evidence type="ECO:0000256" key="4">
    <source>
        <dbReference type="ARBA" id="ARBA00022475"/>
    </source>
</evidence>
<evidence type="ECO:0000256" key="1">
    <source>
        <dbReference type="ARBA" id="ARBA00004429"/>
    </source>
</evidence>
<gene>
    <name evidence="11" type="ordered locus">pRL100359</name>
</gene>
<evidence type="ECO:0000256" key="6">
    <source>
        <dbReference type="ARBA" id="ARBA00022970"/>
    </source>
</evidence>
<dbReference type="GO" id="GO:0006865">
    <property type="term" value="P:amino acid transport"/>
    <property type="evidence" value="ECO:0007669"/>
    <property type="project" value="UniProtKB-KW"/>
</dbReference>
<comment type="subcellular location">
    <subcellularLocation>
        <location evidence="1">Cell inner membrane</location>
        <topology evidence="1">Multi-pass membrane protein</topology>
    </subcellularLocation>
    <subcellularLocation>
        <location evidence="9">Cell membrane</location>
        <topology evidence="9">Multi-pass membrane protein</topology>
    </subcellularLocation>
</comment>
<accession>Q1M7E7</accession>
<dbReference type="InterPro" id="IPR043429">
    <property type="entry name" value="ArtM/GltK/GlnP/TcyL/YhdX-like"/>
</dbReference>
<feature type="transmembrane region" description="Helical" evidence="9">
    <location>
        <begin position="90"/>
        <end position="111"/>
    </location>
</feature>
<organism evidence="11 12">
    <name type="scientific">Rhizobium johnstonii (strain DSM 114642 / LMG 32736 / 3841)</name>
    <name type="common">Rhizobium leguminosarum bv. viciae</name>
    <dbReference type="NCBI Taxonomy" id="216596"/>
    <lineage>
        <taxon>Bacteria</taxon>
        <taxon>Pseudomonadati</taxon>
        <taxon>Pseudomonadota</taxon>
        <taxon>Alphaproteobacteria</taxon>
        <taxon>Hyphomicrobiales</taxon>
        <taxon>Rhizobiaceae</taxon>
        <taxon>Rhizobium/Agrobacterium group</taxon>
        <taxon>Rhizobium</taxon>
        <taxon>Rhizobium johnstonii</taxon>
    </lineage>
</organism>
<feature type="transmembrane region" description="Helical" evidence="9">
    <location>
        <begin position="198"/>
        <end position="219"/>
    </location>
</feature>
<dbReference type="PANTHER" id="PTHR30614:SF0">
    <property type="entry name" value="L-CYSTINE TRANSPORT SYSTEM PERMEASE PROTEIN TCYL"/>
    <property type="match status" value="1"/>
</dbReference>
<name>Q1M7E7_RHIJ3</name>
<protein>
    <submittedName>
        <fullName evidence="11">Permease component of ABC transporter</fullName>
    </submittedName>
</protein>
<feature type="transmembrane region" description="Helical" evidence="9">
    <location>
        <begin position="153"/>
        <end position="178"/>
    </location>
</feature>
<keyword evidence="5 9" id="KW-0812">Transmembrane</keyword>
<keyword evidence="7 9" id="KW-1133">Transmembrane helix</keyword>
<dbReference type="SUPFAM" id="SSF161098">
    <property type="entry name" value="MetI-like"/>
    <property type="match status" value="1"/>
</dbReference>
<dbReference type="InterPro" id="IPR035906">
    <property type="entry name" value="MetI-like_sf"/>
</dbReference>
<dbReference type="NCBIfam" id="TIGR01726">
    <property type="entry name" value="HEQRo_perm_3TM"/>
    <property type="match status" value="1"/>
</dbReference>
<sequence length="228" mass="24252">MASEFTAAAPRQTPPMSIKLFELLLQAAIYTVTISVVSILIGFAIAIVVSAMLLSRQRLLALQARIFISFFRGVPLLVQLLLIYNLLPAIGINVPSIVAAIIGLSLCTAAYQAENLRGGFSSVPAGLVESAEMVGMTPVQIFRRIKAPIALRLTFPALVNEAILILKASSLVSVVGVIELTRMAQDLAGSTFLPLEIFASAGLIYLVINWIVALAGGLVERSLPGVPR</sequence>
<dbReference type="Proteomes" id="UP000006575">
    <property type="component" value="Plasmid pRL10"/>
</dbReference>